<evidence type="ECO:0000256" key="8">
    <source>
        <dbReference type="PROSITE-ProRule" id="PRU01360"/>
    </source>
</evidence>
<dbReference type="NCBIfam" id="TIGR04057">
    <property type="entry name" value="SusC_RagA_signa"/>
    <property type="match status" value="1"/>
</dbReference>
<protein>
    <submittedName>
        <fullName evidence="13">TonB-dependent receptor</fullName>
    </submittedName>
</protein>
<sequence>MKYPYLPKLLFLLLFLCAGFTGAFAQTGSLSGQVVDEKNQGMPGVTVLIEGTSLGNSTNSDGTYSIQNVPAGPHTLITSFVGFNSQRIPVTVVAGQNTAVTGITLGENTTLLNEAVVVGYGTQRRQDVTGSVVAISSKDFVQGQVTNPEQLIQGKIAGVSITSGGGAPGSGSTVRIRGNSSLNANNDPLYVIDGVPVDKDGISGSSNPLSLINPNDIETVTVLKDASATAIYGNRAANGVILITTKKGLQGEKLTVNVSSQTSVSRRANTYDVLTAQEYTDLVRTKGSASQIARLGTASTDWQSEIFRTAATYDNNVSLTGSVKNVPFRVSYGNLYQDGIVITNNLKRNTGSVSLSPVLFDNHLRIDVNAKGSQVTNRFIDNGQVGNAVLYDPTKPVRGSESQFAPFGGYFQYLQPDGIPVGLAPGNPVAALNNTNNVSDVKRLIGNVQFDYKIHGVEGLRANLNLGTDIARGDGNTTNSSQDFGNYNPKAIGNANLSGRYTQFNQKKDMRLLESYLAYARQLGGTKFDVQGGYSYQDFVNKGDNFLAFRSDRTTLFNPEDKLTVPGYYSKLVLVSFFGRATVNVKDRYLLTATWRNDNTSRFRKGVRSGQFPAVGLGWRIKGEEFLANNAAISELKLRLGWGRTGQQDIGGVYDYLPRYSLSNGSGQVQLGNGTTTTLRPSGYNRDLTWETTTTWNAGLDYGFLDNRVSGSIDVYERTSRDLLAQINVPAGGNLTNQLNANIGSLRNRGIEFNINGSPVRSADWNWDLNFNVAYNENEITDLGSQKEGFVGYSVGGIPGNTGSFIQLNTIGAASSSFFVRKQVYDSNGRPLEGVYVDQNGDGIINPNDNYLYKQPAPKAVLGFSSNVAYKQLNLSFLLRSNVGNYTYNATAANLANLTNAQGSTAFLINIPSDINNTGFTTQQFFSDYYIQNASFLRCENITLGYNVGKIFSEKANLRLSAAVQNAFLVTKYEGVDPEISGGIDNNFYPRARTFTFGLNLGI</sequence>
<dbReference type="PROSITE" id="PS52016">
    <property type="entry name" value="TONB_DEPENDENT_REC_3"/>
    <property type="match status" value="1"/>
</dbReference>
<evidence type="ECO:0000256" key="5">
    <source>
        <dbReference type="ARBA" id="ARBA00023077"/>
    </source>
</evidence>
<evidence type="ECO:0000256" key="7">
    <source>
        <dbReference type="ARBA" id="ARBA00023237"/>
    </source>
</evidence>
<feature type="domain" description="TonB-dependent receptor-like beta-barrel" evidence="11">
    <location>
        <begin position="408"/>
        <end position="876"/>
    </location>
</feature>
<dbReference type="InterPro" id="IPR023997">
    <property type="entry name" value="TonB-dep_OMP_SusC/RagA_CS"/>
</dbReference>
<keyword evidence="13" id="KW-0675">Receptor</keyword>
<evidence type="ECO:0000259" key="12">
    <source>
        <dbReference type="Pfam" id="PF07715"/>
    </source>
</evidence>
<keyword evidence="7 8" id="KW-0998">Cell outer membrane</keyword>
<keyword evidence="4 8" id="KW-0812">Transmembrane</keyword>
<dbReference type="Gene3D" id="2.60.40.1120">
    <property type="entry name" value="Carboxypeptidase-like, regulatory domain"/>
    <property type="match status" value="1"/>
</dbReference>
<dbReference type="InterPro" id="IPR000531">
    <property type="entry name" value="Beta-barrel_TonB"/>
</dbReference>
<proteinExistence type="inferred from homology"/>
<dbReference type="Gene3D" id="2.170.130.10">
    <property type="entry name" value="TonB-dependent receptor, plug domain"/>
    <property type="match status" value="1"/>
</dbReference>
<organism evidence="13 14">
    <name type="scientific">Hymenobacter fastidiosus</name>
    <dbReference type="NCBI Taxonomy" id="486264"/>
    <lineage>
        <taxon>Bacteria</taxon>
        <taxon>Pseudomonadati</taxon>
        <taxon>Bacteroidota</taxon>
        <taxon>Cytophagia</taxon>
        <taxon>Cytophagales</taxon>
        <taxon>Hymenobacteraceae</taxon>
        <taxon>Hymenobacter</taxon>
    </lineage>
</organism>
<dbReference type="InterPro" id="IPR037066">
    <property type="entry name" value="Plug_dom_sf"/>
</dbReference>
<accession>A0ABP7REE3</accession>
<dbReference type="InterPro" id="IPR023996">
    <property type="entry name" value="TonB-dep_OMP_SusC/RagA"/>
</dbReference>
<comment type="caution">
    <text evidence="13">The sequence shown here is derived from an EMBL/GenBank/DDBJ whole genome shotgun (WGS) entry which is preliminary data.</text>
</comment>
<evidence type="ECO:0000313" key="13">
    <source>
        <dbReference type="EMBL" id="GAA3996274.1"/>
    </source>
</evidence>
<name>A0ABP7REE3_9BACT</name>
<evidence type="ECO:0000313" key="14">
    <source>
        <dbReference type="Proteomes" id="UP001500567"/>
    </source>
</evidence>
<keyword evidence="2 8" id="KW-0813">Transport</keyword>
<dbReference type="Proteomes" id="UP001500567">
    <property type="component" value="Unassembled WGS sequence"/>
</dbReference>
<keyword evidence="3 8" id="KW-1134">Transmembrane beta strand</keyword>
<reference evidence="14" key="1">
    <citation type="journal article" date="2019" name="Int. J. Syst. Evol. Microbiol.">
        <title>The Global Catalogue of Microorganisms (GCM) 10K type strain sequencing project: providing services to taxonomists for standard genome sequencing and annotation.</title>
        <authorList>
            <consortium name="The Broad Institute Genomics Platform"/>
            <consortium name="The Broad Institute Genome Sequencing Center for Infectious Disease"/>
            <person name="Wu L."/>
            <person name="Ma J."/>
        </authorList>
    </citation>
    <scope>NUCLEOTIDE SEQUENCE [LARGE SCALE GENOMIC DNA]</scope>
    <source>
        <strain evidence="14">JCM 17224</strain>
    </source>
</reference>
<feature type="domain" description="TonB-dependent receptor plug" evidence="12">
    <location>
        <begin position="125"/>
        <end position="240"/>
    </location>
</feature>
<dbReference type="NCBIfam" id="TIGR04056">
    <property type="entry name" value="OMP_RagA_SusC"/>
    <property type="match status" value="1"/>
</dbReference>
<dbReference type="Pfam" id="PF00593">
    <property type="entry name" value="TonB_dep_Rec_b-barrel"/>
    <property type="match status" value="1"/>
</dbReference>
<evidence type="ECO:0000256" key="9">
    <source>
        <dbReference type="RuleBase" id="RU003357"/>
    </source>
</evidence>
<dbReference type="RefSeq" id="WP_345070577.1">
    <property type="nucleotide sequence ID" value="NZ_BAABDJ010000002.1"/>
</dbReference>
<dbReference type="Pfam" id="PF13715">
    <property type="entry name" value="CarbopepD_reg_2"/>
    <property type="match status" value="1"/>
</dbReference>
<comment type="subcellular location">
    <subcellularLocation>
        <location evidence="1 8">Cell outer membrane</location>
        <topology evidence="1 8">Multi-pass membrane protein</topology>
    </subcellularLocation>
</comment>
<dbReference type="InterPro" id="IPR012910">
    <property type="entry name" value="Plug_dom"/>
</dbReference>
<evidence type="ECO:0000256" key="6">
    <source>
        <dbReference type="ARBA" id="ARBA00023136"/>
    </source>
</evidence>
<keyword evidence="6 8" id="KW-0472">Membrane</keyword>
<keyword evidence="14" id="KW-1185">Reference proteome</keyword>
<dbReference type="InterPro" id="IPR036942">
    <property type="entry name" value="Beta-barrel_TonB_sf"/>
</dbReference>
<dbReference type="Pfam" id="PF07715">
    <property type="entry name" value="Plug"/>
    <property type="match status" value="1"/>
</dbReference>
<dbReference type="SUPFAM" id="SSF56935">
    <property type="entry name" value="Porins"/>
    <property type="match status" value="1"/>
</dbReference>
<keyword evidence="5 9" id="KW-0798">TonB box</keyword>
<evidence type="ECO:0000259" key="11">
    <source>
        <dbReference type="Pfam" id="PF00593"/>
    </source>
</evidence>
<evidence type="ECO:0000256" key="3">
    <source>
        <dbReference type="ARBA" id="ARBA00022452"/>
    </source>
</evidence>
<keyword evidence="10" id="KW-0732">Signal</keyword>
<dbReference type="InterPro" id="IPR008969">
    <property type="entry name" value="CarboxyPept-like_regulatory"/>
</dbReference>
<feature type="chain" id="PRO_5047083878" evidence="10">
    <location>
        <begin position="26"/>
        <end position="1003"/>
    </location>
</feature>
<evidence type="ECO:0000256" key="4">
    <source>
        <dbReference type="ARBA" id="ARBA00022692"/>
    </source>
</evidence>
<evidence type="ECO:0000256" key="10">
    <source>
        <dbReference type="SAM" id="SignalP"/>
    </source>
</evidence>
<dbReference type="InterPro" id="IPR039426">
    <property type="entry name" value="TonB-dep_rcpt-like"/>
</dbReference>
<feature type="signal peptide" evidence="10">
    <location>
        <begin position="1"/>
        <end position="25"/>
    </location>
</feature>
<evidence type="ECO:0000256" key="2">
    <source>
        <dbReference type="ARBA" id="ARBA00022448"/>
    </source>
</evidence>
<dbReference type="EMBL" id="BAABDJ010000002">
    <property type="protein sequence ID" value="GAA3996274.1"/>
    <property type="molecule type" value="Genomic_DNA"/>
</dbReference>
<gene>
    <name evidence="13" type="ORF">GCM10022408_03580</name>
</gene>
<dbReference type="SUPFAM" id="SSF49464">
    <property type="entry name" value="Carboxypeptidase regulatory domain-like"/>
    <property type="match status" value="1"/>
</dbReference>
<evidence type="ECO:0000256" key="1">
    <source>
        <dbReference type="ARBA" id="ARBA00004571"/>
    </source>
</evidence>
<comment type="similarity">
    <text evidence="8 9">Belongs to the TonB-dependent receptor family.</text>
</comment>
<dbReference type="Gene3D" id="2.40.170.20">
    <property type="entry name" value="TonB-dependent receptor, beta-barrel domain"/>
    <property type="match status" value="1"/>
</dbReference>